<dbReference type="GO" id="GO:0008311">
    <property type="term" value="F:double-stranded DNA 3'-5' DNA exonuclease activity"/>
    <property type="evidence" value="ECO:0007669"/>
    <property type="project" value="InterPro"/>
</dbReference>
<protein>
    <recommendedName>
        <fullName evidence="3">Endonuclease/exonuclease/phosphatase domain-containing protein</fullName>
    </recommendedName>
</protein>
<dbReference type="EnsemblMetazoa" id="CLYHEMT016823.1">
    <property type="protein sequence ID" value="CLYHEMP016823.1"/>
    <property type="gene ID" value="CLYHEMG016823"/>
</dbReference>
<proteinExistence type="predicted"/>
<dbReference type="SUPFAM" id="SSF56219">
    <property type="entry name" value="DNase I-like"/>
    <property type="match status" value="1"/>
</dbReference>
<evidence type="ECO:0000313" key="1">
    <source>
        <dbReference type="EnsemblMetazoa" id="CLYHEMP016823.1"/>
    </source>
</evidence>
<sequence>MKQTFYKWNIGTINVRTCKDDLKLERVVQEIHKANLEISALQEVRRLKQGSATVKCDNSKYEIYWSGHSLKRQHGVGFVIKVDPNVEIVQVEYVDAQIIVLQTKVYGCLLKVINCYAPTEESSDSSKDLFYRNLHKQFVNVPPKYKVICLGDF</sequence>
<evidence type="ECO:0008006" key="3">
    <source>
        <dbReference type="Google" id="ProtNLM"/>
    </source>
</evidence>
<dbReference type="PANTHER" id="PTHR43250">
    <property type="entry name" value="EXODEOXYRIBONUCLEASE III"/>
    <property type="match status" value="1"/>
</dbReference>
<evidence type="ECO:0000313" key="2">
    <source>
        <dbReference type="Proteomes" id="UP000594262"/>
    </source>
</evidence>
<reference evidence="1" key="1">
    <citation type="submission" date="2021-01" db="UniProtKB">
        <authorList>
            <consortium name="EnsemblMetazoa"/>
        </authorList>
    </citation>
    <scope>IDENTIFICATION</scope>
</reference>
<dbReference type="Proteomes" id="UP000594262">
    <property type="component" value="Unplaced"/>
</dbReference>
<dbReference type="GO" id="GO:0006281">
    <property type="term" value="P:DNA repair"/>
    <property type="evidence" value="ECO:0007669"/>
    <property type="project" value="InterPro"/>
</dbReference>
<dbReference type="InterPro" id="IPR037493">
    <property type="entry name" value="ExoIII-like"/>
</dbReference>
<dbReference type="InterPro" id="IPR036691">
    <property type="entry name" value="Endo/exonu/phosph_ase_sf"/>
</dbReference>
<dbReference type="Gene3D" id="3.60.10.10">
    <property type="entry name" value="Endonuclease/exonuclease/phosphatase"/>
    <property type="match status" value="1"/>
</dbReference>
<dbReference type="OrthoDB" id="410104at2759"/>
<organism evidence="1 2">
    <name type="scientific">Clytia hemisphaerica</name>
    <dbReference type="NCBI Taxonomy" id="252671"/>
    <lineage>
        <taxon>Eukaryota</taxon>
        <taxon>Metazoa</taxon>
        <taxon>Cnidaria</taxon>
        <taxon>Hydrozoa</taxon>
        <taxon>Hydroidolina</taxon>
        <taxon>Leptothecata</taxon>
        <taxon>Obeliida</taxon>
        <taxon>Clytiidae</taxon>
        <taxon>Clytia</taxon>
    </lineage>
</organism>
<name>A0A7M5X271_9CNID</name>
<accession>A0A7M5X271</accession>
<keyword evidence="2" id="KW-1185">Reference proteome</keyword>
<dbReference type="PANTHER" id="PTHR43250:SF2">
    <property type="entry name" value="EXODEOXYRIBONUCLEASE III"/>
    <property type="match status" value="1"/>
</dbReference>
<dbReference type="AlphaFoldDB" id="A0A7M5X271"/>